<organism evidence="18 19">
    <name type="scientific">Dispira parvispora</name>
    <dbReference type="NCBI Taxonomy" id="1520584"/>
    <lineage>
        <taxon>Eukaryota</taxon>
        <taxon>Fungi</taxon>
        <taxon>Fungi incertae sedis</taxon>
        <taxon>Zoopagomycota</taxon>
        <taxon>Kickxellomycotina</taxon>
        <taxon>Dimargaritomycetes</taxon>
        <taxon>Dimargaritales</taxon>
        <taxon>Dimargaritaceae</taxon>
        <taxon>Dispira</taxon>
    </lineage>
</organism>
<keyword evidence="14" id="KW-0753">Steroid metabolism</keyword>
<feature type="signal peptide" evidence="16">
    <location>
        <begin position="1"/>
        <end position="20"/>
    </location>
</feature>
<dbReference type="GO" id="GO:0032934">
    <property type="term" value="F:sterol binding"/>
    <property type="evidence" value="ECO:0007669"/>
    <property type="project" value="TreeGrafter"/>
</dbReference>
<comment type="similarity">
    <text evidence="2">Belongs to the patched family.</text>
</comment>
<feature type="transmembrane region" description="Helical" evidence="15">
    <location>
        <begin position="668"/>
        <end position="692"/>
    </location>
</feature>
<keyword evidence="11" id="KW-1015">Disulfide bond</keyword>
<reference evidence="18" key="1">
    <citation type="submission" date="2022-07" db="EMBL/GenBank/DDBJ databases">
        <title>Phylogenomic reconstructions and comparative analyses of Kickxellomycotina fungi.</title>
        <authorList>
            <person name="Reynolds N.K."/>
            <person name="Stajich J.E."/>
            <person name="Barry K."/>
            <person name="Grigoriev I.V."/>
            <person name="Crous P."/>
            <person name="Smith M.E."/>
        </authorList>
    </citation>
    <scope>NUCLEOTIDE SEQUENCE</scope>
    <source>
        <strain evidence="18">RSA 1196</strain>
    </source>
</reference>
<feature type="transmembrane region" description="Helical" evidence="15">
    <location>
        <begin position="1175"/>
        <end position="1196"/>
    </location>
</feature>
<feature type="transmembrane region" description="Helical" evidence="15">
    <location>
        <begin position="775"/>
        <end position="800"/>
    </location>
</feature>
<evidence type="ECO:0000313" key="18">
    <source>
        <dbReference type="EMBL" id="KAJ1965162.1"/>
    </source>
</evidence>
<keyword evidence="8" id="KW-0445">Lipid transport</keyword>
<dbReference type="FunFam" id="1.20.1640.10:FF:000008">
    <property type="entry name" value="NPC intracellular cholesterol transporter 1"/>
    <property type="match status" value="1"/>
</dbReference>
<keyword evidence="13" id="KW-0325">Glycoprotein</keyword>
<dbReference type="PANTHER" id="PTHR45727:SF2">
    <property type="entry name" value="NPC INTRACELLULAR CHOLESTEROL TRANSPORTER 1"/>
    <property type="match status" value="1"/>
</dbReference>
<dbReference type="GO" id="GO:0015918">
    <property type="term" value="P:sterol transport"/>
    <property type="evidence" value="ECO:0007669"/>
    <property type="project" value="TreeGrafter"/>
</dbReference>
<dbReference type="FunFam" id="1.20.1640.10:FF:000029">
    <property type="entry name" value="Putative Patched sphingolipid transporter"/>
    <property type="match status" value="1"/>
</dbReference>
<accession>A0A9W8AT68</accession>
<dbReference type="InterPro" id="IPR004765">
    <property type="entry name" value="NPC1-like"/>
</dbReference>
<dbReference type="Proteomes" id="UP001150925">
    <property type="component" value="Unassembled WGS sequence"/>
</dbReference>
<evidence type="ECO:0000256" key="5">
    <source>
        <dbReference type="ARBA" id="ARBA00022692"/>
    </source>
</evidence>
<evidence type="ECO:0000313" key="19">
    <source>
        <dbReference type="Proteomes" id="UP001150925"/>
    </source>
</evidence>
<evidence type="ECO:0000256" key="8">
    <source>
        <dbReference type="ARBA" id="ARBA00023055"/>
    </source>
</evidence>
<keyword evidence="10 15" id="KW-0472">Membrane</keyword>
<evidence type="ECO:0000256" key="14">
    <source>
        <dbReference type="ARBA" id="ARBA00023221"/>
    </source>
</evidence>
<feature type="transmembrane region" description="Helical" evidence="15">
    <location>
        <begin position="1119"/>
        <end position="1142"/>
    </location>
</feature>
<evidence type="ECO:0000256" key="3">
    <source>
        <dbReference type="ARBA" id="ARBA00022448"/>
    </source>
</evidence>
<evidence type="ECO:0000256" key="1">
    <source>
        <dbReference type="ARBA" id="ARBA00004127"/>
    </source>
</evidence>
<dbReference type="SUPFAM" id="SSF82866">
    <property type="entry name" value="Multidrug efflux transporter AcrB transmembrane domain"/>
    <property type="match status" value="2"/>
</dbReference>
<dbReference type="InterPro" id="IPR000731">
    <property type="entry name" value="SSD"/>
</dbReference>
<gene>
    <name evidence="18" type="primary">NCR1</name>
    <name evidence="18" type="ORF">IWQ62_002735</name>
</gene>
<dbReference type="GO" id="GO:0012505">
    <property type="term" value="C:endomembrane system"/>
    <property type="evidence" value="ECO:0007669"/>
    <property type="project" value="UniProtKB-SubCell"/>
</dbReference>
<evidence type="ECO:0000256" key="16">
    <source>
        <dbReference type="SAM" id="SignalP"/>
    </source>
</evidence>
<dbReference type="OrthoDB" id="6510177at2759"/>
<evidence type="ECO:0000256" key="13">
    <source>
        <dbReference type="ARBA" id="ARBA00023180"/>
    </source>
</evidence>
<feature type="transmembrane region" description="Helical" evidence="15">
    <location>
        <begin position="741"/>
        <end position="763"/>
    </location>
</feature>
<dbReference type="Pfam" id="PF12349">
    <property type="entry name" value="Sterol-sensing"/>
    <property type="match status" value="1"/>
</dbReference>
<dbReference type="EMBL" id="JANBPY010000623">
    <property type="protein sequence ID" value="KAJ1965162.1"/>
    <property type="molecule type" value="Genomic_DNA"/>
</dbReference>
<feature type="transmembrane region" description="Helical" evidence="15">
    <location>
        <begin position="1251"/>
        <end position="1272"/>
    </location>
</feature>
<dbReference type="GO" id="GO:0016020">
    <property type="term" value="C:membrane"/>
    <property type="evidence" value="ECO:0007669"/>
    <property type="project" value="InterPro"/>
</dbReference>
<keyword evidence="3" id="KW-0813">Transport</keyword>
<dbReference type="GO" id="GO:0005319">
    <property type="term" value="F:lipid transporter activity"/>
    <property type="evidence" value="ECO:0007669"/>
    <property type="project" value="InterPro"/>
</dbReference>
<evidence type="ECO:0000256" key="10">
    <source>
        <dbReference type="ARBA" id="ARBA00023136"/>
    </source>
</evidence>
<evidence type="ECO:0000256" key="6">
    <source>
        <dbReference type="ARBA" id="ARBA00022729"/>
    </source>
</evidence>
<proteinExistence type="inferred from homology"/>
<dbReference type="InterPro" id="IPR053958">
    <property type="entry name" value="HMGCR/SNAP/NPC1-like_SSD"/>
</dbReference>
<feature type="transmembrane region" description="Helical" evidence="15">
    <location>
        <begin position="698"/>
        <end position="720"/>
    </location>
</feature>
<feature type="chain" id="PRO_5040951865" evidence="16">
    <location>
        <begin position="21"/>
        <end position="1331"/>
    </location>
</feature>
<dbReference type="NCBIfam" id="TIGR00917">
    <property type="entry name" value="2A060601"/>
    <property type="match status" value="1"/>
</dbReference>
<dbReference type="GO" id="GO:0008203">
    <property type="term" value="P:cholesterol metabolic process"/>
    <property type="evidence" value="ECO:0007669"/>
    <property type="project" value="UniProtKB-KW"/>
</dbReference>
<comment type="caution">
    <text evidence="18">The sequence shown here is derived from an EMBL/GenBank/DDBJ whole genome shotgun (WGS) entry which is preliminary data.</text>
</comment>
<feature type="transmembrane region" description="Helical" evidence="15">
    <location>
        <begin position="1217"/>
        <end position="1239"/>
    </location>
</feature>
<dbReference type="Pfam" id="PF22314">
    <property type="entry name" value="NPC1_MLD"/>
    <property type="match status" value="1"/>
</dbReference>
<keyword evidence="12" id="KW-1207">Sterol metabolism</keyword>
<keyword evidence="5 15" id="KW-0812">Transmembrane</keyword>
<dbReference type="Gene3D" id="1.20.1640.10">
    <property type="entry name" value="Multidrug efflux transporter AcrB transmembrane domain"/>
    <property type="match status" value="2"/>
</dbReference>
<keyword evidence="4" id="KW-0153">Cholesterol metabolism</keyword>
<dbReference type="InterPro" id="IPR053956">
    <property type="entry name" value="NPC1_MLD"/>
</dbReference>
<evidence type="ECO:0000256" key="4">
    <source>
        <dbReference type="ARBA" id="ARBA00022548"/>
    </source>
</evidence>
<evidence type="ECO:0000256" key="9">
    <source>
        <dbReference type="ARBA" id="ARBA00023098"/>
    </source>
</evidence>
<evidence type="ECO:0000256" key="11">
    <source>
        <dbReference type="ARBA" id="ARBA00023157"/>
    </source>
</evidence>
<dbReference type="Pfam" id="PF16414">
    <property type="entry name" value="NPC1_N"/>
    <property type="match status" value="1"/>
</dbReference>
<dbReference type="PROSITE" id="PS50156">
    <property type="entry name" value="SSD"/>
    <property type="match status" value="1"/>
</dbReference>
<evidence type="ECO:0000256" key="2">
    <source>
        <dbReference type="ARBA" id="ARBA00005585"/>
    </source>
</evidence>
<name>A0A9W8AT68_9FUNG</name>
<keyword evidence="19" id="KW-1185">Reference proteome</keyword>
<comment type="subcellular location">
    <subcellularLocation>
        <location evidence="1">Endomembrane system</location>
        <topology evidence="1">Multi-pass membrane protein</topology>
    </subcellularLocation>
</comment>
<dbReference type="PANTHER" id="PTHR45727">
    <property type="entry name" value="NPC INTRACELLULAR CHOLESTEROL TRANSPORTER 1"/>
    <property type="match status" value="1"/>
</dbReference>
<evidence type="ECO:0000256" key="15">
    <source>
        <dbReference type="SAM" id="Phobius"/>
    </source>
</evidence>
<protein>
    <submittedName>
        <fullName evidence="18">Niemann-Pick type C- protein 1</fullName>
    </submittedName>
</protein>
<evidence type="ECO:0000259" key="17">
    <source>
        <dbReference type="PROSITE" id="PS50156"/>
    </source>
</evidence>
<keyword evidence="9" id="KW-0443">Lipid metabolism</keyword>
<dbReference type="InterPro" id="IPR032190">
    <property type="entry name" value="NPC1_N"/>
</dbReference>
<sequence length="1331" mass="146618">MRHHMFFSLLLGVLCWVTLGLTRGNHSLMVSSSTGLVTNPHAPGQCVMYGHCGPKSGGWFAPSLPCAVSQPAVSPTETLRQQLVDLCGAPFSDPDSLVCCDDHQVEALASQTSVAYNLVGACPACWNNFIRFFCQFTCSPDQATFLNVTKTVVSPVTQKRVVTNLDLYVEPEFGDGLYQSCKDVKFPADNGFVMDLLGGGARNYRDMLKFLGQERLGGSPFQIDFPPAKSTPESMQMLNATVSHCNDAEVSDRCSCVDCDAVCPVLAEVPVGEGACNLFGHWSCWTLVTVTVYVAVALSFTLALLRFITGGFSDPEQEGFQPLGSSTDALLAEESDVEEDEADGGGFEAAHSNSALDTARKRLSPLQRFRAMISLFFYQLGFHCAFHPLKTLALVALLVTACSVGWIWFDVETNPARLWVGPMSASAQNKQYFDEHFGPFYRTEQLVLTSADGPLSSSSAPLVTRETLRQLFLVEQDIRQLVSTPNNYTFKDFCFNPTGTGCVVQSVTGYWQGDLDRFEASDWKKVFRDCTANPSACLPDYGQPLKPSFVVGGYPHETYEEAQALFSTLVVTNALDPTEIAKREEWEHALLDYLSALPGNNPQLNFTGLQLSYSTEISVETELNRSAHADIPTVALSYFVMFCYASLALGRFSYHSFRSRQFWVETKFGLGLAGILTVLASVAMAVGILSFLGFKATLIIAEVIPFLVLAVGVDNIFLLVHELQRQTADQPTVSVQQRVACTVATIGPSILLAAVAETLAFWLGAFVAMPAVSVFALYAALAVWLDFVLQMTGFIALLTLDTIRTEANRADLCPWVVVRDQSGVEATQSTWWAQGESWLQWFMSHIYGPLLTHRWVRWLVLGLFSIFFCINVTKTRHVELGLDQRLALPSDSYLVSYFDNLGRYFETGPPVYFVTKHGDVSERAEQQSLCGRFTTCDTFSLANVLEQERKRPEVSHLAQPASVWLDDYFHWLNPASESCCRVRTLSDGQTELCDPDDMDPACEVCWAGHQPAWNITLRGLPEGKEFLQYLSHWLKAEATGECPLGGAAAYGDAIAKDSSTGQVVASHVRTFHTPLASQTEFISAFQAAHRIADDLSQSTGLEVFPYSPFYIFFDQYAHIVRMSITLIGVGVIAIFLVTWLLVAHFRAAVLTMVTVVMILAHEAASMATFGVSLNAISLVNLMIGLGISVEFCCHITRKYVISAGRPNDRMCTALTEAGSAVFTGITLTKLCGIVVLAFAQSKIFQVYYFRMYLVMVISGVLHGLVFLPVLLATSCDIPWGLPSPLTYGVSVVYNKVRDWVVAVFDRLGPVFSRDSLDESETRHAERLVIRS</sequence>
<feature type="domain" description="SSD" evidence="17">
    <location>
        <begin position="630"/>
        <end position="800"/>
    </location>
</feature>
<evidence type="ECO:0000256" key="7">
    <source>
        <dbReference type="ARBA" id="ARBA00022989"/>
    </source>
</evidence>
<evidence type="ECO:0000256" key="12">
    <source>
        <dbReference type="ARBA" id="ARBA00023166"/>
    </source>
</evidence>
<keyword evidence="7 15" id="KW-1133">Transmembrane helix</keyword>
<keyword evidence="6 16" id="KW-0732">Signal</keyword>